<evidence type="ECO:0000256" key="2">
    <source>
        <dbReference type="ARBA" id="ARBA00022598"/>
    </source>
</evidence>
<dbReference type="NCBIfam" id="TIGR00456">
    <property type="entry name" value="argS"/>
    <property type="match status" value="1"/>
</dbReference>
<dbReference type="PANTHER" id="PTHR11956:SF5">
    <property type="entry name" value="ARGININE--TRNA LIGASE, CYTOPLASMIC"/>
    <property type="match status" value="1"/>
</dbReference>
<comment type="caution">
    <text evidence="8">Lacks conserved residue(s) required for the propagation of feature annotation.</text>
</comment>
<comment type="caution">
    <text evidence="12">The sequence shown here is derived from an EMBL/GenBank/DDBJ whole genome shotgun (WGS) entry which is preliminary data.</text>
</comment>
<dbReference type="SMART" id="SM00836">
    <property type="entry name" value="DALR_1"/>
    <property type="match status" value="1"/>
</dbReference>
<dbReference type="InterPro" id="IPR001278">
    <property type="entry name" value="Arg-tRNA-ligase"/>
</dbReference>
<reference evidence="12 13" key="1">
    <citation type="submission" date="2023-05" db="EMBL/GenBank/DDBJ databases">
        <title>A new hyperthermophilic archaea 'Ignisphaera cupida' sp. nov. and description of the family 'Ignisphaeraceae' fam. nov.</title>
        <authorList>
            <person name="Podosokorskaya O.A."/>
            <person name="Elcheninov A.G."/>
            <person name="Klukina A."/>
            <person name="Merkel A.Y."/>
        </authorList>
    </citation>
    <scope>NUCLEOTIDE SEQUENCE [LARGE SCALE GENOMIC DNA]</scope>
    <source>
        <strain evidence="12 13">4213-co</strain>
    </source>
</reference>
<keyword evidence="6 8" id="KW-0030">Aminoacyl-tRNA synthetase</keyword>
<dbReference type="Gene3D" id="1.10.730.10">
    <property type="entry name" value="Isoleucyl-tRNA Synthetase, Domain 1"/>
    <property type="match status" value="1"/>
</dbReference>
<dbReference type="Pfam" id="PF00750">
    <property type="entry name" value="tRNA-synt_1d"/>
    <property type="match status" value="1"/>
</dbReference>
<keyword evidence="8" id="KW-0963">Cytoplasm</keyword>
<dbReference type="Gene3D" id="3.40.50.620">
    <property type="entry name" value="HUPs"/>
    <property type="match status" value="2"/>
</dbReference>
<keyword evidence="10" id="KW-0175">Coiled coil</keyword>
<comment type="similarity">
    <text evidence="1 8 9">Belongs to the class-I aminoacyl-tRNA synthetase family.</text>
</comment>
<evidence type="ECO:0000256" key="4">
    <source>
        <dbReference type="ARBA" id="ARBA00022840"/>
    </source>
</evidence>
<evidence type="ECO:0000256" key="6">
    <source>
        <dbReference type="ARBA" id="ARBA00023146"/>
    </source>
</evidence>
<dbReference type="Pfam" id="PF05746">
    <property type="entry name" value="DALR_1"/>
    <property type="match status" value="1"/>
</dbReference>
<feature type="coiled-coil region" evidence="10">
    <location>
        <begin position="189"/>
        <end position="224"/>
    </location>
</feature>
<comment type="subcellular location">
    <subcellularLocation>
        <location evidence="8">Cytoplasm</location>
    </subcellularLocation>
</comment>
<keyword evidence="5 8" id="KW-0648">Protein biosynthesis</keyword>
<evidence type="ECO:0000256" key="9">
    <source>
        <dbReference type="RuleBase" id="RU363038"/>
    </source>
</evidence>
<organism evidence="12 13">
    <name type="scientific">Ignisphaera cupida</name>
    <dbReference type="NCBI Taxonomy" id="3050454"/>
    <lineage>
        <taxon>Archaea</taxon>
        <taxon>Thermoproteota</taxon>
        <taxon>Thermoprotei</taxon>
        <taxon>Desulfurococcales</taxon>
        <taxon>Desulfurococcaceae</taxon>
        <taxon>Ignisphaera</taxon>
    </lineage>
</organism>
<dbReference type="SUPFAM" id="SSF52374">
    <property type="entry name" value="Nucleotidylyl transferase"/>
    <property type="match status" value="1"/>
</dbReference>
<evidence type="ECO:0000313" key="12">
    <source>
        <dbReference type="EMBL" id="MDK6028438.1"/>
    </source>
</evidence>
<evidence type="ECO:0000256" key="8">
    <source>
        <dbReference type="HAMAP-Rule" id="MF_00123"/>
    </source>
</evidence>
<dbReference type="InterPro" id="IPR035684">
    <property type="entry name" value="ArgRS_core"/>
</dbReference>
<dbReference type="GO" id="GO:0006420">
    <property type="term" value="P:arginyl-tRNA aminoacylation"/>
    <property type="evidence" value="ECO:0007669"/>
    <property type="project" value="UniProtKB-UniRule"/>
</dbReference>
<dbReference type="AlphaFoldDB" id="A0ABD4Z680"/>
<protein>
    <recommendedName>
        <fullName evidence="8">Arginine--tRNA ligase</fullName>
        <ecNumber evidence="8">6.1.1.19</ecNumber>
    </recommendedName>
    <alternativeName>
        <fullName evidence="8">Arginyl-tRNA synthetase</fullName>
        <shortName evidence="8">ArgRS</shortName>
    </alternativeName>
</protein>
<feature type="domain" description="DALR anticodon binding" evidence="11">
    <location>
        <begin position="504"/>
        <end position="628"/>
    </location>
</feature>
<gene>
    <name evidence="8" type="primary">argS</name>
    <name evidence="12" type="ORF">QPL79_03585</name>
</gene>
<evidence type="ECO:0000256" key="5">
    <source>
        <dbReference type="ARBA" id="ARBA00022917"/>
    </source>
</evidence>
<dbReference type="PRINTS" id="PR01038">
    <property type="entry name" value="TRNASYNTHARG"/>
</dbReference>
<keyword evidence="3 8" id="KW-0547">Nucleotide-binding</keyword>
<dbReference type="NCBIfam" id="NF002446">
    <property type="entry name" value="PRK01611.3-3"/>
    <property type="match status" value="1"/>
</dbReference>
<dbReference type="InterPro" id="IPR014729">
    <property type="entry name" value="Rossmann-like_a/b/a_fold"/>
</dbReference>
<dbReference type="GO" id="GO:0005524">
    <property type="term" value="F:ATP binding"/>
    <property type="evidence" value="ECO:0007669"/>
    <property type="project" value="UniProtKB-UniRule"/>
</dbReference>
<evidence type="ECO:0000256" key="3">
    <source>
        <dbReference type="ARBA" id="ARBA00022741"/>
    </source>
</evidence>
<evidence type="ECO:0000256" key="1">
    <source>
        <dbReference type="ARBA" id="ARBA00005594"/>
    </source>
</evidence>
<dbReference type="EC" id="6.1.1.19" evidence="8"/>
<evidence type="ECO:0000313" key="13">
    <source>
        <dbReference type="Proteomes" id="UP001529235"/>
    </source>
</evidence>
<keyword evidence="13" id="KW-1185">Reference proteome</keyword>
<name>A0ABD4Z680_9CREN</name>
<evidence type="ECO:0000259" key="11">
    <source>
        <dbReference type="SMART" id="SM00836"/>
    </source>
</evidence>
<proteinExistence type="inferred from homology"/>
<accession>A0ABD4Z680</accession>
<dbReference type="InterPro" id="IPR009080">
    <property type="entry name" value="tRNAsynth_Ia_anticodon-bd"/>
</dbReference>
<evidence type="ECO:0000256" key="10">
    <source>
        <dbReference type="SAM" id="Coils"/>
    </source>
</evidence>
<dbReference type="RefSeq" id="WP_285273424.1">
    <property type="nucleotide sequence ID" value="NZ_JASNVW010000002.1"/>
</dbReference>
<keyword evidence="4 8" id="KW-0067">ATP-binding</keyword>
<dbReference type="GO" id="GO:0004814">
    <property type="term" value="F:arginine-tRNA ligase activity"/>
    <property type="evidence" value="ECO:0007669"/>
    <property type="project" value="UniProtKB-UniRule"/>
</dbReference>
<dbReference type="GO" id="GO:0005737">
    <property type="term" value="C:cytoplasm"/>
    <property type="evidence" value="ECO:0007669"/>
    <property type="project" value="UniProtKB-SubCell"/>
</dbReference>
<comment type="catalytic activity">
    <reaction evidence="7 8">
        <text>tRNA(Arg) + L-arginine + ATP = L-arginyl-tRNA(Arg) + AMP + diphosphate</text>
        <dbReference type="Rhea" id="RHEA:20301"/>
        <dbReference type="Rhea" id="RHEA-COMP:9658"/>
        <dbReference type="Rhea" id="RHEA-COMP:9673"/>
        <dbReference type="ChEBI" id="CHEBI:30616"/>
        <dbReference type="ChEBI" id="CHEBI:32682"/>
        <dbReference type="ChEBI" id="CHEBI:33019"/>
        <dbReference type="ChEBI" id="CHEBI:78442"/>
        <dbReference type="ChEBI" id="CHEBI:78513"/>
        <dbReference type="ChEBI" id="CHEBI:456215"/>
        <dbReference type="EC" id="6.1.1.19"/>
    </reaction>
</comment>
<dbReference type="InterPro" id="IPR008909">
    <property type="entry name" value="DALR_anticod-bd"/>
</dbReference>
<dbReference type="SUPFAM" id="SSF47323">
    <property type="entry name" value="Anticodon-binding domain of a subclass of class I aminoacyl-tRNA synthetases"/>
    <property type="match status" value="1"/>
</dbReference>
<dbReference type="EMBL" id="JASNVW010000002">
    <property type="protein sequence ID" value="MDK6028438.1"/>
    <property type="molecule type" value="Genomic_DNA"/>
</dbReference>
<dbReference type="Proteomes" id="UP001529235">
    <property type="component" value="Unassembled WGS sequence"/>
</dbReference>
<dbReference type="HAMAP" id="MF_00123">
    <property type="entry name" value="Arg_tRNA_synth"/>
    <property type="match status" value="1"/>
</dbReference>
<keyword evidence="2 8" id="KW-0436">Ligase</keyword>
<dbReference type="PANTHER" id="PTHR11956">
    <property type="entry name" value="ARGINYL-TRNA SYNTHETASE"/>
    <property type="match status" value="1"/>
</dbReference>
<evidence type="ECO:0000256" key="7">
    <source>
        <dbReference type="ARBA" id="ARBA00049339"/>
    </source>
</evidence>
<sequence>MCKNPLEDIRMCIATALNASLDGVRKGFEIPREEFGDIAIILTKAMIEKNSVFLNNLKSCELVAQADLRGIYLNIFLDRERFARKTLEYVTSYDDYGVCREEKEKNIVVEYVSANPIHPLHIGAARNAALGSFIIKILKAFGNNTQARFYINDAGRQVATVALGFKLLKNHEKPANVKPDHWVGLIYAITNTVAEIQKIKKSLEKADEENMKKLREELDELMADAAKLWRIAPDAFNEISEGLKNIDFEEEISKIMRSYEEKEPSTVALVRRIINMCLNGFMETLKRFGVEIDVWDWESDLIWSGEVEKILSELRRKATTYKGTLAVDFRSIDTEEVRERLGIEKELEIPPLVIQRSNGTTLYTIRDIAYTLKKFREFNADKVINVIASEQKLPQAQLRLALYMLGYTKEAENLMHYSYEIVNVEGMKMSSRRGRIVTLDEIIDEAKKRVLMELEKRGGGTEEVAEKIGVAAIKFYLLSVSPSRPVKFSWDAVLNFERNSAPYLLYTYARTEGIFRKAKELGLELNWAKLLQAIDKRFVENNRRWRLVKLVALFPDTVYKSYRELDPSPLAIYTLRLADEFNAWYDEEPIVLEKDEKLRSSKILLVHAVNKVLKKSLQLLGIEPLEKM</sequence>